<feature type="transmembrane region" description="Helical" evidence="5">
    <location>
        <begin position="40"/>
        <end position="58"/>
    </location>
</feature>
<comment type="caution">
    <text evidence="7">The sequence shown here is derived from an EMBL/GenBank/DDBJ whole genome shotgun (WGS) entry which is preliminary data.</text>
</comment>
<feature type="transmembrane region" description="Helical" evidence="5">
    <location>
        <begin position="242"/>
        <end position="258"/>
    </location>
</feature>
<dbReference type="Pfam" id="PF04932">
    <property type="entry name" value="Wzy_C"/>
    <property type="match status" value="1"/>
</dbReference>
<feature type="transmembrane region" description="Helical" evidence="5">
    <location>
        <begin position="213"/>
        <end position="230"/>
    </location>
</feature>
<keyword evidence="7" id="KW-0436">Ligase</keyword>
<dbReference type="PANTHER" id="PTHR37422">
    <property type="entry name" value="TEICHURONIC ACID BIOSYNTHESIS PROTEIN TUAE"/>
    <property type="match status" value="1"/>
</dbReference>
<feature type="transmembrane region" description="Helical" evidence="5">
    <location>
        <begin position="191"/>
        <end position="207"/>
    </location>
</feature>
<evidence type="ECO:0000256" key="3">
    <source>
        <dbReference type="ARBA" id="ARBA00022989"/>
    </source>
</evidence>
<name>A0ABT8UVI6_9GAMM</name>
<keyword evidence="3 5" id="KW-1133">Transmembrane helix</keyword>
<evidence type="ECO:0000313" key="8">
    <source>
        <dbReference type="Proteomes" id="UP001168902"/>
    </source>
</evidence>
<keyword evidence="4 5" id="KW-0472">Membrane</keyword>
<accession>A0ABT8UVI6</accession>
<keyword evidence="2 5" id="KW-0812">Transmembrane</keyword>
<proteinExistence type="predicted"/>
<evidence type="ECO:0000256" key="5">
    <source>
        <dbReference type="SAM" id="Phobius"/>
    </source>
</evidence>
<feature type="transmembrane region" description="Helical" evidence="5">
    <location>
        <begin position="167"/>
        <end position="186"/>
    </location>
</feature>
<evidence type="ECO:0000256" key="1">
    <source>
        <dbReference type="ARBA" id="ARBA00004141"/>
    </source>
</evidence>
<reference evidence="7 8" key="1">
    <citation type="submission" date="2023-07" db="EMBL/GenBank/DDBJ databases">
        <title>A novel proteolytic Acinetobacter species.</title>
        <authorList>
            <person name="Nemec A."/>
            <person name="Radolfova-Krizova L."/>
        </authorList>
    </citation>
    <scope>NUCLEOTIDE SEQUENCE [LARGE SCALE GENOMIC DNA]</scope>
    <source>
        <strain evidence="7 8">NIPH 1865</strain>
    </source>
</reference>
<dbReference type="InterPro" id="IPR051533">
    <property type="entry name" value="WaaL-like"/>
</dbReference>
<gene>
    <name evidence="7" type="ORF">Q3V53_02540</name>
</gene>
<dbReference type="InterPro" id="IPR007016">
    <property type="entry name" value="O-antigen_ligase-rel_domated"/>
</dbReference>
<feature type="transmembrane region" description="Helical" evidence="5">
    <location>
        <begin position="127"/>
        <end position="147"/>
    </location>
</feature>
<sequence length="562" mass="65176">MGNILQLKQMDEKIFTFFIGFAFLYGILSYQHYAPSYHDFYIHSIVFFLCSVGGLFAFHRGKVEIYFSNFLWILIFFVLLLQPILNNIIYIDGLIFPLAVVLLVFFLSVAASNIIDKERLIKNMGGILVVGAILLLLTQMLHVFKLLNIVDLMKLPLQKERFSGNLFQPNQAAFVFVLGVISSMFYIKSNVIKYIIIFFLSVGVAFTVSRSGFLMLIFCVGMFNGMQNYFTKNYLLKLKDLFFCLAGLFCGILAYPFFSQTTGLVERTTSALDDPRISLLYQSWLNISEHPITGVGWKNFTGTGLNHFEQIKWFSSADHSHFFISQLISEFGFLGLAVIAFFVYVFIKNIKISNIKEAYVFMILLVFLIYSCFEFPLWELKYLMIFSIFLSLFVSENKPFYWVKRGYLFSLALSVLGFLSLYYSFQYRELAKVFDLMANDNVTLEKKAEKIVELKPVFGFGFFNDIMVYEIIAEGNFSLKEKIELGAKVVNYFPTYPYLVRHATFLAMNKNTETAIYYFSASCQYEFRSNCGETKQYLRALSEQNPIEFKEIYEVINRKYKN</sequence>
<evidence type="ECO:0000256" key="4">
    <source>
        <dbReference type="ARBA" id="ARBA00023136"/>
    </source>
</evidence>
<comment type="subcellular location">
    <subcellularLocation>
        <location evidence="1">Membrane</location>
        <topology evidence="1">Multi-pass membrane protein</topology>
    </subcellularLocation>
</comment>
<feature type="transmembrane region" description="Helical" evidence="5">
    <location>
        <begin position="14"/>
        <end position="34"/>
    </location>
</feature>
<dbReference type="EMBL" id="JAUMJH010000004">
    <property type="protein sequence ID" value="MDO3656091.1"/>
    <property type="molecule type" value="Genomic_DNA"/>
</dbReference>
<feature type="transmembrane region" description="Helical" evidence="5">
    <location>
        <begin position="323"/>
        <end position="347"/>
    </location>
</feature>
<protein>
    <submittedName>
        <fullName evidence="7">O-antigen ligase family protein</fullName>
    </submittedName>
</protein>
<feature type="domain" description="O-antigen ligase-related" evidence="6">
    <location>
        <begin position="196"/>
        <end position="339"/>
    </location>
</feature>
<feature type="transmembrane region" description="Helical" evidence="5">
    <location>
        <begin position="359"/>
        <end position="376"/>
    </location>
</feature>
<dbReference type="PANTHER" id="PTHR37422:SF13">
    <property type="entry name" value="LIPOPOLYSACCHARIDE BIOSYNTHESIS PROTEIN PA4999-RELATED"/>
    <property type="match status" value="1"/>
</dbReference>
<feature type="transmembrane region" description="Helical" evidence="5">
    <location>
        <begin position="95"/>
        <end position="115"/>
    </location>
</feature>
<evidence type="ECO:0000256" key="2">
    <source>
        <dbReference type="ARBA" id="ARBA00022692"/>
    </source>
</evidence>
<dbReference type="GO" id="GO:0016874">
    <property type="term" value="F:ligase activity"/>
    <property type="evidence" value="ECO:0007669"/>
    <property type="project" value="UniProtKB-KW"/>
</dbReference>
<dbReference type="Proteomes" id="UP001168902">
    <property type="component" value="Unassembled WGS sequence"/>
</dbReference>
<dbReference type="RefSeq" id="WP_302897366.1">
    <property type="nucleotide sequence ID" value="NZ_JAUMJH010000004.1"/>
</dbReference>
<evidence type="ECO:0000259" key="6">
    <source>
        <dbReference type="Pfam" id="PF04932"/>
    </source>
</evidence>
<organism evidence="7 8">
    <name type="scientific">Acinetobacter genomosp. 15BJ</name>
    <dbReference type="NCBI Taxonomy" id="106651"/>
    <lineage>
        <taxon>Bacteria</taxon>
        <taxon>Pseudomonadati</taxon>
        <taxon>Pseudomonadota</taxon>
        <taxon>Gammaproteobacteria</taxon>
        <taxon>Moraxellales</taxon>
        <taxon>Moraxellaceae</taxon>
        <taxon>Acinetobacter</taxon>
    </lineage>
</organism>
<feature type="transmembrane region" description="Helical" evidence="5">
    <location>
        <begin position="407"/>
        <end position="425"/>
    </location>
</feature>
<evidence type="ECO:0000313" key="7">
    <source>
        <dbReference type="EMBL" id="MDO3656091.1"/>
    </source>
</evidence>
<keyword evidence="8" id="KW-1185">Reference proteome</keyword>
<feature type="transmembrane region" description="Helical" evidence="5">
    <location>
        <begin position="70"/>
        <end position="89"/>
    </location>
</feature>